<comment type="caution">
    <text evidence="10">The sequence shown here is derived from an EMBL/GenBank/DDBJ whole genome shotgun (WGS) entry which is preliminary data.</text>
</comment>
<accession>A0A1S1LGS7</accession>
<dbReference type="CDD" id="cd00207">
    <property type="entry name" value="fer2"/>
    <property type="match status" value="1"/>
</dbReference>
<dbReference type="SUPFAM" id="SSF63380">
    <property type="entry name" value="Riboflavin synthase domain-like"/>
    <property type="match status" value="1"/>
</dbReference>
<evidence type="ECO:0000313" key="11">
    <source>
        <dbReference type="Proteomes" id="UP000179616"/>
    </source>
</evidence>
<dbReference type="InterPro" id="IPR006058">
    <property type="entry name" value="2Fe2S_fd_BS"/>
</dbReference>
<organism evidence="10 11">
    <name type="scientific">Mycobacteroides franklinii</name>
    <dbReference type="NCBI Taxonomy" id="948102"/>
    <lineage>
        <taxon>Bacteria</taxon>
        <taxon>Bacillati</taxon>
        <taxon>Actinomycetota</taxon>
        <taxon>Actinomycetes</taxon>
        <taxon>Mycobacteriales</taxon>
        <taxon>Mycobacteriaceae</taxon>
        <taxon>Mycobacteroides</taxon>
    </lineage>
</organism>
<evidence type="ECO:0000256" key="5">
    <source>
        <dbReference type="ARBA" id="ARBA00023002"/>
    </source>
</evidence>
<dbReference type="CDD" id="cd06185">
    <property type="entry name" value="PDR_like"/>
    <property type="match status" value="1"/>
</dbReference>
<feature type="domain" description="2Fe-2S ferredoxin-type" evidence="8">
    <location>
        <begin position="273"/>
        <end position="357"/>
    </location>
</feature>
<keyword evidence="5" id="KW-0560">Oxidoreductase</keyword>
<dbReference type="Gene3D" id="3.10.20.30">
    <property type="match status" value="1"/>
</dbReference>
<gene>
    <name evidence="10" type="ORF">BKG76_01450</name>
</gene>
<reference evidence="10 11" key="1">
    <citation type="submission" date="2016-10" db="EMBL/GenBank/DDBJ databases">
        <title>Evaluation of Human, Veterinary and Environmental Mycobacterium chelonae Isolates by Core Genome Phylogenomic Analysis, Targeted Gene Comparison, and Anti-microbial Susceptibility Patterns: A Tale of Mistaken Identities.</title>
        <authorList>
            <person name="Fogelson S.B."/>
            <person name="Camus A.C."/>
            <person name="Lorenz W."/>
            <person name="Vasireddy R."/>
            <person name="Vasireddy S."/>
            <person name="Smith T."/>
            <person name="Brown-Elliott B.A."/>
            <person name="Wallace R.J.Jr."/>
            <person name="Hasan N.A."/>
            <person name="Reischl U."/>
            <person name="Sanchez S."/>
        </authorList>
    </citation>
    <scope>NUCLEOTIDE SEQUENCE [LARGE SCALE GENOMIC DNA]</scope>
    <source>
        <strain evidence="10 11">1559</strain>
    </source>
</reference>
<dbReference type="InterPro" id="IPR008333">
    <property type="entry name" value="Cbr1-like_FAD-bd_dom"/>
</dbReference>
<dbReference type="PANTHER" id="PTHR47354:SF1">
    <property type="entry name" value="CARNITINE MONOOXYGENASE REDUCTASE SUBUNIT"/>
    <property type="match status" value="1"/>
</dbReference>
<dbReference type="Pfam" id="PF00970">
    <property type="entry name" value="FAD_binding_6"/>
    <property type="match status" value="1"/>
</dbReference>
<evidence type="ECO:0000256" key="4">
    <source>
        <dbReference type="ARBA" id="ARBA00022723"/>
    </source>
</evidence>
<dbReference type="RefSeq" id="WP_070935315.1">
    <property type="nucleotide sequence ID" value="NZ_MLIK01000004.1"/>
</dbReference>
<dbReference type="InterPro" id="IPR017927">
    <property type="entry name" value="FAD-bd_FR_type"/>
</dbReference>
<keyword evidence="3" id="KW-0001">2Fe-2S</keyword>
<protein>
    <submittedName>
        <fullName evidence="10">Oxidoreductase</fullName>
    </submittedName>
</protein>
<dbReference type="AlphaFoldDB" id="A0A1S1LGS7"/>
<dbReference type="OrthoDB" id="502624at2"/>
<dbReference type="InterPro" id="IPR036010">
    <property type="entry name" value="2Fe-2S_ferredoxin-like_sf"/>
</dbReference>
<evidence type="ECO:0000256" key="6">
    <source>
        <dbReference type="ARBA" id="ARBA00023004"/>
    </source>
</evidence>
<dbReference type="Gene3D" id="3.40.50.80">
    <property type="entry name" value="Nucleotide-binding domain of ferredoxin-NADP reductase (FNR) module"/>
    <property type="match status" value="1"/>
</dbReference>
<dbReference type="PROSITE" id="PS00197">
    <property type="entry name" value="2FE2S_FER_1"/>
    <property type="match status" value="1"/>
</dbReference>
<keyword evidence="7" id="KW-0411">Iron-sulfur</keyword>
<keyword evidence="6" id="KW-0408">Iron</keyword>
<evidence type="ECO:0000259" key="8">
    <source>
        <dbReference type="PROSITE" id="PS51085"/>
    </source>
</evidence>
<evidence type="ECO:0000256" key="3">
    <source>
        <dbReference type="ARBA" id="ARBA00022714"/>
    </source>
</evidence>
<dbReference type="Pfam" id="PF00111">
    <property type="entry name" value="Fer2"/>
    <property type="match status" value="1"/>
</dbReference>
<evidence type="ECO:0000256" key="1">
    <source>
        <dbReference type="ARBA" id="ARBA00001974"/>
    </source>
</evidence>
<sequence length="357" mass="39066">MRFMDRVTPPLLTALDKAMPVVLRLTPLITPKPPEPKPIDRTLHLVVRSRSVVAADENVVSLVFTTPDGSELPSWRSGAHLDVTLPSGAVRQYSLCGDPRDRSYYRIAVRRIPEGNGGSVELHNGVRVGDTLEIHGPRNAFPLATTGHLNTANRQFHFIAGGIGITPILPMLATASDLWLPWTMTYVGRSKESIPFREELARYGDRITIRTDDEFGLPTAEDLIPELHSNLAVYCCGPAPMLKVVRDAVAEYPGAELHFERFAAPPINNGVAFEVELKRSGTVVSVPADRSALETILATRPDTAHSCRQGFCGTCKVRVLDGVPDHRDTLLTDQQRAAGDMLICVSRAEGGRLVLDL</sequence>
<dbReference type="InterPro" id="IPR050415">
    <property type="entry name" value="MRET"/>
</dbReference>
<feature type="domain" description="FAD-binding FR-type" evidence="9">
    <location>
        <begin position="40"/>
        <end position="144"/>
    </location>
</feature>
<dbReference type="GO" id="GO:0051537">
    <property type="term" value="F:2 iron, 2 sulfur cluster binding"/>
    <property type="evidence" value="ECO:0007669"/>
    <property type="project" value="UniProtKB-KW"/>
</dbReference>
<evidence type="ECO:0000313" key="10">
    <source>
        <dbReference type="EMBL" id="OHU30455.1"/>
    </source>
</evidence>
<dbReference type="GeneID" id="57165451"/>
<dbReference type="SUPFAM" id="SSF54292">
    <property type="entry name" value="2Fe-2S ferredoxin-like"/>
    <property type="match status" value="1"/>
</dbReference>
<dbReference type="InterPro" id="IPR039261">
    <property type="entry name" value="FNR_nucleotide-bd"/>
</dbReference>
<dbReference type="EMBL" id="MLIK01000004">
    <property type="protein sequence ID" value="OHU30455.1"/>
    <property type="molecule type" value="Genomic_DNA"/>
</dbReference>
<dbReference type="Proteomes" id="UP000179616">
    <property type="component" value="Unassembled WGS sequence"/>
</dbReference>
<dbReference type="STRING" id="948102.BKG76_01450"/>
<dbReference type="PROSITE" id="PS51085">
    <property type="entry name" value="2FE2S_FER_2"/>
    <property type="match status" value="1"/>
</dbReference>
<name>A0A1S1LGS7_9MYCO</name>
<dbReference type="SUPFAM" id="SSF52343">
    <property type="entry name" value="Ferredoxin reductase-like, C-terminal NADP-linked domain"/>
    <property type="match status" value="1"/>
</dbReference>
<dbReference type="InterPro" id="IPR017938">
    <property type="entry name" value="Riboflavin_synthase-like_b-brl"/>
</dbReference>
<dbReference type="GO" id="GO:0016491">
    <property type="term" value="F:oxidoreductase activity"/>
    <property type="evidence" value="ECO:0007669"/>
    <property type="project" value="UniProtKB-KW"/>
</dbReference>
<keyword evidence="2" id="KW-0285">Flavoprotein</keyword>
<evidence type="ECO:0000259" key="9">
    <source>
        <dbReference type="PROSITE" id="PS51384"/>
    </source>
</evidence>
<evidence type="ECO:0000256" key="7">
    <source>
        <dbReference type="ARBA" id="ARBA00023014"/>
    </source>
</evidence>
<dbReference type="GO" id="GO:0046872">
    <property type="term" value="F:metal ion binding"/>
    <property type="evidence" value="ECO:0007669"/>
    <property type="project" value="UniProtKB-KW"/>
</dbReference>
<evidence type="ECO:0000256" key="2">
    <source>
        <dbReference type="ARBA" id="ARBA00022630"/>
    </source>
</evidence>
<comment type="cofactor">
    <cofactor evidence="1">
        <name>FAD</name>
        <dbReference type="ChEBI" id="CHEBI:57692"/>
    </cofactor>
</comment>
<dbReference type="PANTHER" id="PTHR47354">
    <property type="entry name" value="NADH OXIDOREDUCTASE HCR"/>
    <property type="match status" value="1"/>
</dbReference>
<dbReference type="PROSITE" id="PS51384">
    <property type="entry name" value="FAD_FR"/>
    <property type="match status" value="1"/>
</dbReference>
<proteinExistence type="predicted"/>
<dbReference type="InterPro" id="IPR001041">
    <property type="entry name" value="2Fe-2S_ferredoxin-type"/>
</dbReference>
<dbReference type="Gene3D" id="2.40.30.10">
    <property type="entry name" value="Translation factors"/>
    <property type="match status" value="1"/>
</dbReference>
<keyword evidence="4" id="KW-0479">Metal-binding</keyword>
<dbReference type="InterPro" id="IPR012675">
    <property type="entry name" value="Beta-grasp_dom_sf"/>
</dbReference>
<dbReference type="PRINTS" id="PR00409">
    <property type="entry name" value="PHDIOXRDTASE"/>
</dbReference>